<dbReference type="RefSeq" id="WP_010801978.1">
    <property type="nucleotide sequence ID" value="NZ_CAJSYT010000007.1"/>
</dbReference>
<feature type="signal peptide" evidence="1">
    <location>
        <begin position="1"/>
        <end position="22"/>
    </location>
</feature>
<dbReference type="PANTHER" id="PTHR42915:SF1">
    <property type="entry name" value="PEPTIDOGLYCAN BETA-N-ACETYLMURAMIDASE NAMZ"/>
    <property type="match status" value="1"/>
</dbReference>
<feature type="domain" description="Peptidoglycan beta-N-acetylmuramidase NamZ N-terminal" evidence="2">
    <location>
        <begin position="48"/>
        <end position="248"/>
    </location>
</feature>
<sequence length="398" mass="45535">MKTVFRLTLWFIGILLMPGLQAATTQGPLVLGAERMDVITRLLKDKQVGLVINQTSILEKQQKHLLDALVEKGIQVKKVFAPEHGFRGTADAGEEVKDSRDLKTGIPIVSIYGKNKKPTAEQLNGLDVIVFDIQDVGARFYTYISTMHYVMEACAENGVEFIVLDRPNPNDFVDGPIRQKGFESFVGVDPIPLLHGLTVGELAWMINSEGWLKSSPDSCKLHIVKMENWKHGDPYWLPVKPSPNLPNDQSIRLYPSLCFFEATNVSVGRGTYYPFQVIGYPDRKYGDFAFTPVSLPGFDTNPLQKDKECYGIDLREYPFEGGLTLRFFLDFYNKAGNEQAFFFSRPQWFDLLAGTKELRYQIVRGLTEEEIRESWQPELDKYKQMRKKYLLYPDYRSK</sequence>
<dbReference type="Gene3D" id="3.90.1150.140">
    <property type="match status" value="1"/>
</dbReference>
<dbReference type="PIRSF" id="PIRSF016719">
    <property type="entry name" value="UCP016719"/>
    <property type="match status" value="1"/>
</dbReference>
<gene>
    <name evidence="4" type="ORF">GKE01_23290</name>
</gene>
<dbReference type="InterPro" id="IPR008302">
    <property type="entry name" value="NamZ"/>
</dbReference>
<dbReference type="PANTHER" id="PTHR42915">
    <property type="entry name" value="HYPOTHETICAL 460 KDA PROTEIN IN FEUA-SIGW INTERGENIC REGION [PRECURSOR]"/>
    <property type="match status" value="1"/>
</dbReference>
<protein>
    <submittedName>
        <fullName evidence="4">DUF1343 domain-containing protein</fullName>
    </submittedName>
</protein>
<evidence type="ECO:0000313" key="4">
    <source>
        <dbReference type="EMBL" id="MRY14357.1"/>
    </source>
</evidence>
<organism evidence="4">
    <name type="scientific">Parabacteroides goldsteinii</name>
    <dbReference type="NCBI Taxonomy" id="328812"/>
    <lineage>
        <taxon>Bacteria</taxon>
        <taxon>Pseudomonadati</taxon>
        <taxon>Bacteroidota</taxon>
        <taxon>Bacteroidia</taxon>
        <taxon>Bacteroidales</taxon>
        <taxon>Tannerellaceae</taxon>
        <taxon>Parabacteroides</taxon>
    </lineage>
</organism>
<evidence type="ECO:0000256" key="1">
    <source>
        <dbReference type="SAM" id="SignalP"/>
    </source>
</evidence>
<reference evidence="4" key="1">
    <citation type="journal article" date="2019" name="Nat. Med.">
        <title>A library of human gut bacterial isolates paired with longitudinal multiomics data enables mechanistic microbiome research.</title>
        <authorList>
            <person name="Poyet M."/>
            <person name="Groussin M."/>
            <person name="Gibbons S.M."/>
            <person name="Avila-Pacheco J."/>
            <person name="Jiang X."/>
            <person name="Kearney S.M."/>
            <person name="Perrotta A.R."/>
            <person name="Berdy B."/>
            <person name="Zhao S."/>
            <person name="Lieberman T.D."/>
            <person name="Swanson P.K."/>
            <person name="Smith M."/>
            <person name="Roesemann S."/>
            <person name="Alexander J.E."/>
            <person name="Rich S.A."/>
            <person name="Livny J."/>
            <person name="Vlamakis H."/>
            <person name="Clish C."/>
            <person name="Bullock K."/>
            <person name="Deik A."/>
            <person name="Scott J."/>
            <person name="Pierce K.A."/>
            <person name="Xavier R.J."/>
            <person name="Alm E.J."/>
        </authorList>
    </citation>
    <scope>NUCLEOTIDE SEQUENCE</scope>
    <source>
        <strain evidence="4">BIOML-A4</strain>
    </source>
</reference>
<dbReference type="Pfam" id="PF20732">
    <property type="entry name" value="NamZ_C"/>
    <property type="match status" value="1"/>
</dbReference>
<dbReference type="EMBL" id="WKLP01000049">
    <property type="protein sequence ID" value="MRY14357.1"/>
    <property type="molecule type" value="Genomic_DNA"/>
</dbReference>
<accession>A0A6G1ZK92</accession>
<keyword evidence="1" id="KW-0732">Signal</keyword>
<name>A0A6G1ZK92_9BACT</name>
<feature type="chain" id="PRO_5026330508" evidence="1">
    <location>
        <begin position="23"/>
        <end position="398"/>
    </location>
</feature>
<dbReference type="Gene3D" id="3.40.50.12170">
    <property type="entry name" value="Uncharacterised protein PF07075, DUF1343"/>
    <property type="match status" value="1"/>
</dbReference>
<dbReference type="GO" id="GO:0033922">
    <property type="term" value="F:peptidoglycan beta-N-acetylmuramidase activity"/>
    <property type="evidence" value="ECO:0007669"/>
    <property type="project" value="InterPro"/>
</dbReference>
<evidence type="ECO:0000259" key="3">
    <source>
        <dbReference type="Pfam" id="PF20732"/>
    </source>
</evidence>
<feature type="domain" description="Peptidoglycan beta-N-acetylmuramidase NamZ C-terminal" evidence="3">
    <location>
        <begin position="253"/>
        <end position="392"/>
    </location>
</feature>
<dbReference type="InterPro" id="IPR048503">
    <property type="entry name" value="NamZ_C"/>
</dbReference>
<evidence type="ECO:0000259" key="2">
    <source>
        <dbReference type="Pfam" id="PF07075"/>
    </source>
</evidence>
<dbReference type="AlphaFoldDB" id="A0A6G1ZK92"/>
<dbReference type="Pfam" id="PF07075">
    <property type="entry name" value="NamZ_N"/>
    <property type="match status" value="1"/>
</dbReference>
<comment type="caution">
    <text evidence="4">The sequence shown here is derived from an EMBL/GenBank/DDBJ whole genome shotgun (WGS) entry which is preliminary data.</text>
</comment>
<dbReference type="InterPro" id="IPR048502">
    <property type="entry name" value="NamZ_N"/>
</dbReference>
<proteinExistence type="predicted"/>